<name>A2EP39_TRIV3</name>
<dbReference type="VEuPathDB" id="TrichDB:TVAGG3_0155140"/>
<dbReference type="SMR" id="A2EP39"/>
<dbReference type="GO" id="GO:0006511">
    <property type="term" value="P:ubiquitin-dependent protein catabolic process"/>
    <property type="evidence" value="ECO:0000318"/>
    <property type="project" value="GO_Central"/>
</dbReference>
<dbReference type="UniPathway" id="UPA00143"/>
<evidence type="ECO:0000256" key="2">
    <source>
        <dbReference type="ARBA" id="ARBA00005673"/>
    </source>
</evidence>
<dbReference type="InterPro" id="IPR018075">
    <property type="entry name" value="UBQ-activ_enz_E1"/>
</dbReference>
<dbReference type="GO" id="GO:0006974">
    <property type="term" value="P:DNA damage response"/>
    <property type="evidence" value="ECO:0000318"/>
    <property type="project" value="GO_Central"/>
</dbReference>
<dbReference type="InterPro" id="IPR045886">
    <property type="entry name" value="ThiF/MoeB/HesA"/>
</dbReference>
<dbReference type="RefSeq" id="XP_001317800.1">
    <property type="nucleotide sequence ID" value="XM_001317765.1"/>
</dbReference>
<dbReference type="InterPro" id="IPR033127">
    <property type="entry name" value="UBQ-activ_enz_E1_Cys_AS"/>
</dbReference>
<proteinExistence type="inferred from homology"/>
<evidence type="ECO:0000256" key="4">
    <source>
        <dbReference type="ARBA" id="ARBA00022741"/>
    </source>
</evidence>
<accession>A2EP39</accession>
<evidence type="ECO:0000256" key="6">
    <source>
        <dbReference type="ARBA" id="ARBA00022840"/>
    </source>
</evidence>
<dbReference type="InterPro" id="IPR000011">
    <property type="entry name" value="UBQ/SUMO-activ_enz_E1-like"/>
</dbReference>
<comment type="similarity">
    <text evidence="2 8">Belongs to the ubiquitin-activating E1 family.</text>
</comment>
<evidence type="ECO:0000313" key="10">
    <source>
        <dbReference type="EMBL" id="EAY05577.1"/>
    </source>
</evidence>
<organism evidence="10 11">
    <name type="scientific">Trichomonas vaginalis (strain ATCC PRA-98 / G3)</name>
    <dbReference type="NCBI Taxonomy" id="412133"/>
    <lineage>
        <taxon>Eukaryota</taxon>
        <taxon>Metamonada</taxon>
        <taxon>Parabasalia</taxon>
        <taxon>Trichomonadida</taxon>
        <taxon>Trichomonadidae</taxon>
        <taxon>Trichomonas</taxon>
    </lineage>
</organism>
<reference evidence="10" key="1">
    <citation type="submission" date="2006-10" db="EMBL/GenBank/DDBJ databases">
        <authorList>
            <person name="Amadeo P."/>
            <person name="Zhao Q."/>
            <person name="Wortman J."/>
            <person name="Fraser-Liggett C."/>
            <person name="Carlton J."/>
        </authorList>
    </citation>
    <scope>NUCLEOTIDE SEQUENCE</scope>
    <source>
        <strain evidence="10">G3</strain>
    </source>
</reference>
<dbReference type="OMA" id="NYGIQVV"/>
<dbReference type="AlphaFoldDB" id="A2EP39"/>
<dbReference type="Gene3D" id="3.40.50.720">
    <property type="entry name" value="NAD(P)-binding Rossmann-like Domain"/>
    <property type="match status" value="1"/>
</dbReference>
<dbReference type="SMART" id="SM00985">
    <property type="entry name" value="UBA_e1_C"/>
    <property type="match status" value="1"/>
</dbReference>
<dbReference type="InterPro" id="IPR042302">
    <property type="entry name" value="E1_FCCH_sf"/>
</dbReference>
<keyword evidence="6 8" id="KW-0067">ATP-binding</keyword>
<reference evidence="10" key="2">
    <citation type="journal article" date="2007" name="Science">
        <title>Draft genome sequence of the sexually transmitted pathogen Trichomonas vaginalis.</title>
        <authorList>
            <person name="Carlton J.M."/>
            <person name="Hirt R.P."/>
            <person name="Silva J.C."/>
            <person name="Delcher A.L."/>
            <person name="Schatz M."/>
            <person name="Zhao Q."/>
            <person name="Wortman J.R."/>
            <person name="Bidwell S.L."/>
            <person name="Alsmark U.C.M."/>
            <person name="Besteiro S."/>
            <person name="Sicheritz-Ponten T."/>
            <person name="Noel C.J."/>
            <person name="Dacks J.B."/>
            <person name="Foster P.G."/>
            <person name="Simillion C."/>
            <person name="Van de Peer Y."/>
            <person name="Miranda-Saavedra D."/>
            <person name="Barton G.J."/>
            <person name="Westrop G.D."/>
            <person name="Mueller S."/>
            <person name="Dessi D."/>
            <person name="Fiori P.L."/>
            <person name="Ren Q."/>
            <person name="Paulsen I."/>
            <person name="Zhang H."/>
            <person name="Bastida-Corcuera F.D."/>
            <person name="Simoes-Barbosa A."/>
            <person name="Brown M.T."/>
            <person name="Hayes R.D."/>
            <person name="Mukherjee M."/>
            <person name="Okumura C.Y."/>
            <person name="Schneider R."/>
            <person name="Smith A.J."/>
            <person name="Vanacova S."/>
            <person name="Villalvazo M."/>
            <person name="Haas B.J."/>
            <person name="Pertea M."/>
            <person name="Feldblyum T.V."/>
            <person name="Utterback T.R."/>
            <person name="Shu C.L."/>
            <person name="Osoegawa K."/>
            <person name="de Jong P.J."/>
            <person name="Hrdy I."/>
            <person name="Horvathova L."/>
            <person name="Zubacova Z."/>
            <person name="Dolezal P."/>
            <person name="Malik S.B."/>
            <person name="Logsdon J.M. Jr."/>
            <person name="Henze K."/>
            <person name="Gupta A."/>
            <person name="Wang C.C."/>
            <person name="Dunne R.L."/>
            <person name="Upcroft J.A."/>
            <person name="Upcroft P."/>
            <person name="White O."/>
            <person name="Salzberg S.L."/>
            <person name="Tang P."/>
            <person name="Chiu C.-H."/>
            <person name="Lee Y.-S."/>
            <person name="Embley T.M."/>
            <person name="Coombs G.H."/>
            <person name="Mottram J.C."/>
            <person name="Tachezy J."/>
            <person name="Fraser-Liggett C.M."/>
            <person name="Johnson P.J."/>
        </authorList>
    </citation>
    <scope>NUCLEOTIDE SEQUENCE [LARGE SCALE GENOMIC DNA]</scope>
    <source>
        <strain evidence="10">G3</strain>
    </source>
</reference>
<dbReference type="PRINTS" id="PR01849">
    <property type="entry name" value="UBIQUITINACT"/>
</dbReference>
<evidence type="ECO:0000259" key="9">
    <source>
        <dbReference type="SMART" id="SM00985"/>
    </source>
</evidence>
<dbReference type="InterPro" id="IPR018965">
    <property type="entry name" value="Ub-activating_enz_E1_C"/>
</dbReference>
<dbReference type="PANTHER" id="PTHR10953:SF4">
    <property type="entry name" value="UBIQUITIN-ACTIVATING ENZYME E1 C-TERMINAL DOMAIN-CONTAINING PROTEIN"/>
    <property type="match status" value="1"/>
</dbReference>
<dbReference type="SUPFAM" id="SSF69572">
    <property type="entry name" value="Activating enzymes of the ubiquitin-like proteins"/>
    <property type="match status" value="2"/>
</dbReference>
<dbReference type="Gene3D" id="1.10.10.2660">
    <property type="entry name" value="Ubiquitin-activating enzyme E1, SCCH domain"/>
    <property type="match status" value="1"/>
</dbReference>
<comment type="pathway">
    <text evidence="1">Protein modification; protein ubiquitination.</text>
</comment>
<dbReference type="Pfam" id="PF00899">
    <property type="entry name" value="ThiF"/>
    <property type="match status" value="2"/>
</dbReference>
<dbReference type="InParanoid" id="A2EP39"/>
<dbReference type="OrthoDB" id="10252231at2759"/>
<dbReference type="EMBL" id="DS113445">
    <property type="protein sequence ID" value="EAY05577.1"/>
    <property type="molecule type" value="Genomic_DNA"/>
</dbReference>
<keyword evidence="4 8" id="KW-0547">Nucleotide-binding</keyword>
<dbReference type="GO" id="GO:0005524">
    <property type="term" value="F:ATP binding"/>
    <property type="evidence" value="ECO:0007669"/>
    <property type="project" value="UniProtKB-KW"/>
</dbReference>
<dbReference type="FunFam" id="3.50.50.80:FF:000001">
    <property type="entry name" value="ubiquitin-like modifier-activating enzyme 1"/>
    <property type="match status" value="1"/>
</dbReference>
<evidence type="ECO:0000256" key="8">
    <source>
        <dbReference type="RuleBase" id="RU000519"/>
    </source>
</evidence>
<evidence type="ECO:0000256" key="3">
    <source>
        <dbReference type="ARBA" id="ARBA00022598"/>
    </source>
</evidence>
<dbReference type="InterPro" id="IPR019572">
    <property type="entry name" value="UBA_E1_SCCH"/>
</dbReference>
<dbReference type="Gene3D" id="2.40.30.180">
    <property type="entry name" value="Ubiquitin-activating enzyme E1, FCCH domain"/>
    <property type="match status" value="1"/>
</dbReference>
<dbReference type="STRING" id="5722.A2EP39"/>
<gene>
    <name evidence="10" type="ORF">TVAG_300590</name>
</gene>
<dbReference type="InterPro" id="IPR038252">
    <property type="entry name" value="UBA_E1_C_sf"/>
</dbReference>
<dbReference type="NCBIfam" id="TIGR01408">
    <property type="entry name" value="Ube1"/>
    <property type="match status" value="1"/>
</dbReference>
<dbReference type="Gene3D" id="3.10.290.60">
    <property type="entry name" value="Ubiquitin-activating enzyme E1, UFD domain"/>
    <property type="match status" value="1"/>
</dbReference>
<dbReference type="Gene3D" id="3.50.50.80">
    <property type="entry name" value="Ubiquitin-activating enzyme E1, inactive adenylation domain, subdomain 1"/>
    <property type="match status" value="1"/>
</dbReference>
<dbReference type="InterPro" id="IPR042449">
    <property type="entry name" value="Ub-E1_IAD_1"/>
</dbReference>
<dbReference type="eggNOG" id="KOG2012">
    <property type="taxonomic scope" value="Eukaryota"/>
</dbReference>
<dbReference type="InterPro" id="IPR042063">
    <property type="entry name" value="Ubi_acti_E1_SCCH"/>
</dbReference>
<dbReference type="GO" id="GO:0005634">
    <property type="term" value="C:nucleus"/>
    <property type="evidence" value="ECO:0000318"/>
    <property type="project" value="GO_Central"/>
</dbReference>
<protein>
    <submittedName>
        <fullName evidence="10">Ubiquitin activating enzyme, putative</fullName>
    </submittedName>
</protein>
<dbReference type="Pfam" id="PF09358">
    <property type="entry name" value="E1_UFD"/>
    <property type="match status" value="1"/>
</dbReference>
<keyword evidence="5 8" id="KW-0833">Ubl conjugation pathway</keyword>
<dbReference type="PANTHER" id="PTHR10953">
    <property type="entry name" value="UBIQUITIN-ACTIVATING ENZYME E1"/>
    <property type="match status" value="1"/>
</dbReference>
<evidence type="ECO:0000313" key="11">
    <source>
        <dbReference type="Proteomes" id="UP000001542"/>
    </source>
</evidence>
<dbReference type="VEuPathDB" id="TrichDB:TVAG_300590"/>
<dbReference type="Gene3D" id="3.40.50.12550">
    <property type="entry name" value="Ubiquitin-activating enzyme E1, inactive adenylation domain, subdomain 2"/>
    <property type="match status" value="1"/>
</dbReference>
<feature type="domain" description="Ubiquitin-activating enzyme E1 C-terminal" evidence="9">
    <location>
        <begin position="853"/>
        <end position="976"/>
    </location>
</feature>
<keyword evidence="3 8" id="KW-0436">Ligase</keyword>
<dbReference type="GO" id="GO:0004839">
    <property type="term" value="F:ubiquitin activating enzyme activity"/>
    <property type="evidence" value="ECO:0000318"/>
    <property type="project" value="GO_Central"/>
</dbReference>
<feature type="active site" description="Glycyl thioester intermediate" evidence="7">
    <location>
        <position position="581"/>
    </location>
</feature>
<dbReference type="GO" id="GO:0005737">
    <property type="term" value="C:cytoplasm"/>
    <property type="evidence" value="ECO:0000318"/>
    <property type="project" value="GO_Central"/>
</dbReference>
<dbReference type="GO" id="GO:0016567">
    <property type="term" value="P:protein ubiquitination"/>
    <property type="evidence" value="ECO:0000318"/>
    <property type="project" value="GO_Central"/>
</dbReference>
<dbReference type="PROSITE" id="PS00865">
    <property type="entry name" value="UBIQUITIN_ACTIVAT_2"/>
    <property type="match status" value="1"/>
</dbReference>
<dbReference type="Proteomes" id="UP000001542">
    <property type="component" value="Unassembled WGS sequence"/>
</dbReference>
<evidence type="ECO:0000256" key="5">
    <source>
        <dbReference type="ARBA" id="ARBA00022786"/>
    </source>
</evidence>
<dbReference type="InterPro" id="IPR035985">
    <property type="entry name" value="Ubiquitin-activating_enz"/>
</dbReference>
<evidence type="ECO:0000256" key="7">
    <source>
        <dbReference type="PROSITE-ProRule" id="PRU10132"/>
    </source>
</evidence>
<dbReference type="KEGG" id="tva:4763445"/>
<sequence length="981" mass="110809">MTEIKEEDLYSRQIYAIGSKAMEKLTKSSVLISGMGAVGVEIAKNVILAGVKNVTIHDTRLTTLDDLAANFYLNDSNIGTNRAIACSKLLMKLNRYVSLAVNTDALTNELILQNQCFVLTDWHSSKEISEYSAFCHKNGIKFLFADVRGLFSFIFADNGKDFLIRKQDDTEPIRFDVAHISNDPQGIVTTSNPHGHGLETSGHIKFAGVEGMTEVNNQTFKYKKVKNDKYRIVIGDTTKFGKFVNNNNTAVAIEVKAAKKESYKDWTAVMKNPKGLFYEFDFSKLESHAQTLLFFLSYYNIITDSPAVDFPALLESAKQINENTKLVDSIDEVLLRNFANTTLSIISPMSSIVGGITGQEVMKSLTGQFTPIKQIVTLSYTDAIPDINNVDFAPKNDRYDAYRRIFGNKQQEIMSDLNYFLIGAGALGCELLKNWAMMGVATSEKGKITVTDMDQIAVSNLSRQFLFHEEDVGKMKSEIATKSAKEFNPSIKIEHHINRLDETTAADVYNEEFYKTLSGVCNALDNIPTRQFSDQLCVQRLTSLLESGTQGTKCNFEVYIPHKTQSYSSIGNYEGGGVPMCTIHEFPTNISHTITWSLDLFGNMFESDPETVNSFLKDKDYVKHMKEEDIGHVKTAIEIVEKMLINNKPNDYKDCVLLMRNVYQKSFIDLIHEVLKKNPVDSVDDQGRKFWLSEGRRLPHPLDFDENDELTKEFIKYGARLISEVYDIKVTDEDPMEILRNNDFQRFSQKENSDANKEINNDIHSNLRETCKPLKSFSFEKDDPSNGHVDFIYATANLRAKCYGIITENKMEVKRIAGNIVPALATTTSLVCGFVCMEMYKLHSHIPKDISEFRWGAVNLSNNFISLFEPGLATTEIVQTTGEKFNFWDKWTFDDLPVSDIMKALESSTKGTISMLTIGDIIVYADFNERDEVKLGKKVSEVLKELNIPLKPGTLYIKAKVLINDENNNSINHPPVYFKVN</sequence>
<dbReference type="InterPro" id="IPR000594">
    <property type="entry name" value="ThiF_NAD_FAD-bd"/>
</dbReference>
<dbReference type="Pfam" id="PF10585">
    <property type="entry name" value="UBA_E1_SCCH"/>
    <property type="match status" value="1"/>
</dbReference>
<evidence type="ECO:0000256" key="1">
    <source>
        <dbReference type="ARBA" id="ARBA00004906"/>
    </source>
</evidence>
<keyword evidence="11" id="KW-1185">Reference proteome</keyword>